<dbReference type="InterPro" id="IPR056412">
    <property type="entry name" value="Ig_CycH"/>
</dbReference>
<feature type="transmembrane region" description="Helical" evidence="7">
    <location>
        <begin position="96"/>
        <end position="116"/>
    </location>
</feature>
<keyword evidence="4 5" id="KW-0802">TPR repeat</keyword>
<evidence type="ECO:0000256" key="4">
    <source>
        <dbReference type="ARBA" id="ARBA00022803"/>
    </source>
</evidence>
<sequence length="428" mass="46324">MTQTFWIAATVLIILALAFVIYPVMFHRRGDRQQMDLRNQNLVAYRSRMAELEKEHKAGIIDEEAYRQLHDELAGSMLDDVPENESPAKSVPGRKAAMAVGLVSILLIPAATVLLYEEWGALDSVEAFIAMQELGNSDDARAAQMNQLAEQLRARLEAGPDNPDGWAMLGQTYMRLERYDDAAQAFRKLADTVSSDDRSRAVALGLAAQAEFFRSQGAMTAAVTSTIEEARALNPDEVNSLGLLGIHAFSQGNYREAIGYWERIQEVAPDHPQLAAIQGGIREAYTRLGEQPPAAQAASRAPDGDAGGAGVTVRVTLDEAFKQDVPDDTTLFLFARAANAQSGPPLAVVRLTAGALPIEMRLDDRHAMSPQAVISSAEEVVVTARLTRSGNINAQPGDWQGSTDSPVTVSEEQGSPVVVVIDKQLTDS</sequence>
<dbReference type="NCBIfam" id="TIGR03142">
    <property type="entry name" value="cytochro_ccmI"/>
    <property type="match status" value="1"/>
</dbReference>
<dbReference type="Gene3D" id="1.25.40.10">
    <property type="entry name" value="Tetratricopeptide repeat domain"/>
    <property type="match status" value="1"/>
</dbReference>
<evidence type="ECO:0000256" key="6">
    <source>
        <dbReference type="SAM" id="MobiDB-lite"/>
    </source>
</evidence>
<dbReference type="PANTHER" id="PTHR47870">
    <property type="entry name" value="CYTOCHROME C-TYPE BIOGENESIS PROTEIN CCMH"/>
    <property type="match status" value="1"/>
</dbReference>
<comment type="subcellular location">
    <subcellularLocation>
        <location evidence="1">Cell envelope</location>
    </subcellularLocation>
</comment>
<proteinExistence type="predicted"/>
<keyword evidence="7" id="KW-0472">Membrane</keyword>
<dbReference type="InterPro" id="IPR051263">
    <property type="entry name" value="C-type_cytochrome_biogenesis"/>
</dbReference>
<accession>A0ABW2IT01</accession>
<evidence type="ECO:0000259" key="8">
    <source>
        <dbReference type="Pfam" id="PF23892"/>
    </source>
</evidence>
<feature type="domain" description="Cytochrome c-type biogenesis protein H TPR" evidence="9">
    <location>
        <begin position="137"/>
        <end position="270"/>
    </location>
</feature>
<dbReference type="SUPFAM" id="SSF48452">
    <property type="entry name" value="TPR-like"/>
    <property type="match status" value="1"/>
</dbReference>
<evidence type="ECO:0000256" key="7">
    <source>
        <dbReference type="SAM" id="Phobius"/>
    </source>
</evidence>
<keyword evidence="7" id="KW-1133">Transmembrane helix</keyword>
<dbReference type="Proteomes" id="UP001596506">
    <property type="component" value="Unassembled WGS sequence"/>
</dbReference>
<dbReference type="RefSeq" id="WP_100687771.1">
    <property type="nucleotide sequence ID" value="NZ_JBHTBD010000001.1"/>
</dbReference>
<keyword evidence="2" id="KW-0677">Repeat</keyword>
<feature type="region of interest" description="Disordered" evidence="6">
    <location>
        <begin position="391"/>
        <end position="411"/>
    </location>
</feature>
<protein>
    <submittedName>
        <fullName evidence="10">C-type cytochrome biogenesis protein CcmI</fullName>
    </submittedName>
</protein>
<evidence type="ECO:0000256" key="1">
    <source>
        <dbReference type="ARBA" id="ARBA00004196"/>
    </source>
</evidence>
<feature type="transmembrane region" description="Helical" evidence="7">
    <location>
        <begin position="6"/>
        <end position="25"/>
    </location>
</feature>
<dbReference type="InterPro" id="IPR019734">
    <property type="entry name" value="TPR_rpt"/>
</dbReference>
<feature type="repeat" description="TPR" evidence="5">
    <location>
        <begin position="238"/>
        <end position="271"/>
    </location>
</feature>
<dbReference type="PANTHER" id="PTHR47870:SF4">
    <property type="entry name" value="CYTOCHROME C-TYPE BIOGENESIS PROTEIN CYCH"/>
    <property type="match status" value="1"/>
</dbReference>
<keyword evidence="11" id="KW-1185">Reference proteome</keyword>
<evidence type="ECO:0000256" key="5">
    <source>
        <dbReference type="PROSITE-ProRule" id="PRU00339"/>
    </source>
</evidence>
<name>A0ABW2IT01_9GAMM</name>
<organism evidence="10 11">
    <name type="scientific">Marinobacter aromaticivorans</name>
    <dbReference type="NCBI Taxonomy" id="1494078"/>
    <lineage>
        <taxon>Bacteria</taxon>
        <taxon>Pseudomonadati</taxon>
        <taxon>Pseudomonadota</taxon>
        <taxon>Gammaproteobacteria</taxon>
        <taxon>Pseudomonadales</taxon>
        <taxon>Marinobacteraceae</taxon>
        <taxon>Marinobacter</taxon>
    </lineage>
</organism>
<keyword evidence="7" id="KW-0812">Transmembrane</keyword>
<evidence type="ECO:0000313" key="11">
    <source>
        <dbReference type="Proteomes" id="UP001596506"/>
    </source>
</evidence>
<dbReference type="Pfam" id="PF23914">
    <property type="entry name" value="TPR_CcmH_CycH"/>
    <property type="match status" value="1"/>
</dbReference>
<reference evidence="11" key="1">
    <citation type="journal article" date="2019" name="Int. J. Syst. Evol. Microbiol.">
        <title>The Global Catalogue of Microorganisms (GCM) 10K type strain sequencing project: providing services to taxonomists for standard genome sequencing and annotation.</title>
        <authorList>
            <consortium name="The Broad Institute Genomics Platform"/>
            <consortium name="The Broad Institute Genome Sequencing Center for Infectious Disease"/>
            <person name="Wu L."/>
            <person name="Ma J."/>
        </authorList>
    </citation>
    <scope>NUCLEOTIDE SEQUENCE [LARGE SCALE GENOMIC DNA]</scope>
    <source>
        <strain evidence="11">CCUG 60559</strain>
    </source>
</reference>
<feature type="domain" description="Cytochrome c-type biogenesis protein H Ig-like" evidence="8">
    <location>
        <begin position="311"/>
        <end position="422"/>
    </location>
</feature>
<evidence type="ECO:0000256" key="2">
    <source>
        <dbReference type="ARBA" id="ARBA00022737"/>
    </source>
</evidence>
<dbReference type="EMBL" id="JBHTBD010000001">
    <property type="protein sequence ID" value="MFC7293986.1"/>
    <property type="molecule type" value="Genomic_DNA"/>
</dbReference>
<dbReference type="InterPro" id="IPR056413">
    <property type="entry name" value="TPR_CcmH_CycH"/>
</dbReference>
<feature type="repeat" description="TPR" evidence="5">
    <location>
        <begin position="163"/>
        <end position="196"/>
    </location>
</feature>
<keyword evidence="3" id="KW-0201">Cytochrome c-type biogenesis</keyword>
<dbReference type="Pfam" id="PF23892">
    <property type="entry name" value="Ig_CycH"/>
    <property type="match status" value="1"/>
</dbReference>
<dbReference type="PROSITE" id="PS50005">
    <property type="entry name" value="TPR"/>
    <property type="match status" value="2"/>
</dbReference>
<evidence type="ECO:0000259" key="9">
    <source>
        <dbReference type="Pfam" id="PF23914"/>
    </source>
</evidence>
<dbReference type="InterPro" id="IPR017560">
    <property type="entry name" value="Cyt_c_biogenesis_CcmI"/>
</dbReference>
<comment type="caution">
    <text evidence="10">The sequence shown here is derived from an EMBL/GenBank/DDBJ whole genome shotgun (WGS) entry which is preliminary data.</text>
</comment>
<evidence type="ECO:0000256" key="3">
    <source>
        <dbReference type="ARBA" id="ARBA00022748"/>
    </source>
</evidence>
<dbReference type="SMART" id="SM00028">
    <property type="entry name" value="TPR"/>
    <property type="match status" value="2"/>
</dbReference>
<evidence type="ECO:0000313" key="10">
    <source>
        <dbReference type="EMBL" id="MFC7293986.1"/>
    </source>
</evidence>
<dbReference type="InterPro" id="IPR011990">
    <property type="entry name" value="TPR-like_helical_dom_sf"/>
</dbReference>
<gene>
    <name evidence="10" type="primary">ccmI</name>
    <name evidence="10" type="ORF">ACFQQA_04530</name>
</gene>